<accession>A0A1R4LUX6</accession>
<dbReference type="AlphaFoldDB" id="A0A1R4LUX6"/>
<organism evidence="1 2">
    <name type="scientific">Vibrio ruber (strain DSM 16370 / JCM 11486 / BCRC 17186 / CECT 7878 / LMG 23124 / VR1)</name>
    <dbReference type="NCBI Taxonomy" id="1123498"/>
    <lineage>
        <taxon>Bacteria</taxon>
        <taxon>Pseudomonadati</taxon>
        <taxon>Pseudomonadota</taxon>
        <taxon>Gammaproteobacteria</taxon>
        <taxon>Vibrionales</taxon>
        <taxon>Vibrionaceae</taxon>
        <taxon>Vibrio</taxon>
    </lineage>
</organism>
<evidence type="ECO:0000313" key="2">
    <source>
        <dbReference type="Proteomes" id="UP000188276"/>
    </source>
</evidence>
<keyword evidence="2" id="KW-1185">Reference proteome</keyword>
<sequence length="58" mass="6434">MKKDKAIRGNAKSFVASLYAGGKRPCERFGLSWDSLSRLERKIPSITCKSEDEGCKIA</sequence>
<reference evidence="2" key="1">
    <citation type="submission" date="2017-02" db="EMBL/GenBank/DDBJ databases">
        <authorList>
            <person name="Rodrigo-Torres L."/>
            <person name="Arahal R.D."/>
            <person name="Lucena T."/>
        </authorList>
    </citation>
    <scope>NUCLEOTIDE SEQUENCE [LARGE SCALE GENOMIC DNA]</scope>
    <source>
        <strain evidence="2">CECT 7878</strain>
    </source>
</reference>
<proteinExistence type="predicted"/>
<dbReference type="Proteomes" id="UP000188276">
    <property type="component" value="Unassembled WGS sequence"/>
</dbReference>
<gene>
    <name evidence="1" type="ORF">VR7878_04008</name>
</gene>
<name>A0A1R4LUX6_VIBR1</name>
<protein>
    <submittedName>
        <fullName evidence="1">Uncharacterized protein</fullName>
    </submittedName>
</protein>
<evidence type="ECO:0000313" key="1">
    <source>
        <dbReference type="EMBL" id="SJN60104.1"/>
    </source>
</evidence>
<dbReference type="EMBL" id="FULE01000092">
    <property type="protein sequence ID" value="SJN60104.1"/>
    <property type="molecule type" value="Genomic_DNA"/>
</dbReference>